<keyword evidence="3" id="KW-1185">Reference proteome</keyword>
<evidence type="ECO:0000313" key="2">
    <source>
        <dbReference type="EMBL" id="GAA2093138.1"/>
    </source>
</evidence>
<dbReference type="Proteomes" id="UP001500897">
    <property type="component" value="Unassembled WGS sequence"/>
</dbReference>
<dbReference type="EMBL" id="BAAANS010000010">
    <property type="protein sequence ID" value="GAA2093138.1"/>
    <property type="molecule type" value="Genomic_DNA"/>
</dbReference>
<feature type="compositionally biased region" description="Pro residues" evidence="1">
    <location>
        <begin position="44"/>
        <end position="55"/>
    </location>
</feature>
<organism evidence="2 3">
    <name type="scientific">Kitasatospora saccharophila</name>
    <dbReference type="NCBI Taxonomy" id="407973"/>
    <lineage>
        <taxon>Bacteria</taxon>
        <taxon>Bacillati</taxon>
        <taxon>Actinomycetota</taxon>
        <taxon>Actinomycetes</taxon>
        <taxon>Kitasatosporales</taxon>
        <taxon>Streptomycetaceae</taxon>
        <taxon>Kitasatospora</taxon>
    </lineage>
</organism>
<feature type="region of interest" description="Disordered" evidence="1">
    <location>
        <begin position="1"/>
        <end position="75"/>
    </location>
</feature>
<feature type="compositionally biased region" description="Low complexity" evidence="1">
    <location>
        <begin position="56"/>
        <end position="65"/>
    </location>
</feature>
<evidence type="ECO:0000313" key="3">
    <source>
        <dbReference type="Proteomes" id="UP001500897"/>
    </source>
</evidence>
<reference evidence="2 3" key="1">
    <citation type="journal article" date="2019" name="Int. J. Syst. Evol. Microbiol.">
        <title>The Global Catalogue of Microorganisms (GCM) 10K type strain sequencing project: providing services to taxonomists for standard genome sequencing and annotation.</title>
        <authorList>
            <consortium name="The Broad Institute Genomics Platform"/>
            <consortium name="The Broad Institute Genome Sequencing Center for Infectious Disease"/>
            <person name="Wu L."/>
            <person name="Ma J."/>
        </authorList>
    </citation>
    <scope>NUCLEOTIDE SEQUENCE [LARGE SCALE GENOMIC DNA]</scope>
    <source>
        <strain evidence="2 3">JCM 14559</strain>
    </source>
</reference>
<evidence type="ECO:0000256" key="1">
    <source>
        <dbReference type="SAM" id="MobiDB-lite"/>
    </source>
</evidence>
<protein>
    <submittedName>
        <fullName evidence="2">Uncharacterized protein</fullName>
    </submittedName>
</protein>
<proteinExistence type="predicted"/>
<name>A0ABN2WIZ9_9ACTN</name>
<feature type="compositionally biased region" description="Basic and acidic residues" evidence="1">
    <location>
        <begin position="12"/>
        <end position="23"/>
    </location>
</feature>
<comment type="caution">
    <text evidence="2">The sequence shown here is derived from an EMBL/GenBank/DDBJ whole genome shotgun (WGS) entry which is preliminary data.</text>
</comment>
<accession>A0ABN2WIZ9</accession>
<gene>
    <name evidence="2" type="ORF">GCM10009759_19360</name>
</gene>
<sequence length="75" mass="7897">MAAVVKAVSCRAELRGTDTDHPNHRPRPAPPVRATSGHRSPRAAGPPEPLEPPVPRAAGAARAGPSLRQRRNAKV</sequence>